<proteinExistence type="predicted"/>
<evidence type="ECO:0008006" key="4">
    <source>
        <dbReference type="Google" id="ProtNLM"/>
    </source>
</evidence>
<evidence type="ECO:0000313" key="2">
    <source>
        <dbReference type="EMBL" id="SHK11685.1"/>
    </source>
</evidence>
<keyword evidence="3" id="KW-1185">Reference proteome</keyword>
<feature type="chain" id="PRO_5012997351" description="DUF3887 domain-containing protein" evidence="1">
    <location>
        <begin position="19"/>
        <end position="137"/>
    </location>
</feature>
<protein>
    <recommendedName>
        <fullName evidence="4">DUF3887 domain-containing protein</fullName>
    </recommendedName>
</protein>
<sequence length="137" mass="15712">MRFLAIIVGLFLPTFAAAQVSDSTFRDYAEFSAFVDTHSQSRDITKLLTVLGGRDEYTKEQMANLQAQVFNLYPDVLPNKTIFHENDLGGGVRQEVRAYWTGLSYLYLYFLLHERDDALIVLRFAFNSSAEKIMENL</sequence>
<name>A0A1M6PUQ7_9RHOB</name>
<keyword evidence="1" id="KW-0732">Signal</keyword>
<evidence type="ECO:0000256" key="1">
    <source>
        <dbReference type="SAM" id="SignalP"/>
    </source>
</evidence>
<dbReference type="AlphaFoldDB" id="A0A1M6PUQ7"/>
<dbReference type="EMBL" id="FQZQ01000019">
    <property type="protein sequence ID" value="SHK11685.1"/>
    <property type="molecule type" value="Genomic_DNA"/>
</dbReference>
<evidence type="ECO:0000313" key="3">
    <source>
        <dbReference type="Proteomes" id="UP000183982"/>
    </source>
</evidence>
<dbReference type="Proteomes" id="UP000183982">
    <property type="component" value="Unassembled WGS sequence"/>
</dbReference>
<dbReference type="OrthoDB" id="7742632at2"/>
<feature type="signal peptide" evidence="1">
    <location>
        <begin position="1"/>
        <end position="18"/>
    </location>
</feature>
<gene>
    <name evidence="2" type="ORF">SAMN05444000_11956</name>
</gene>
<dbReference type="RefSeq" id="WP_073254852.1">
    <property type="nucleotide sequence ID" value="NZ_FQZQ01000019.1"/>
</dbReference>
<reference evidence="3" key="1">
    <citation type="submission" date="2016-11" db="EMBL/GenBank/DDBJ databases">
        <authorList>
            <person name="Varghese N."/>
            <person name="Submissions S."/>
        </authorList>
    </citation>
    <scope>NUCLEOTIDE SEQUENCE [LARGE SCALE GENOMIC DNA]</scope>
    <source>
        <strain evidence="3">DSM 100564</strain>
    </source>
</reference>
<accession>A0A1M6PUQ7</accession>
<organism evidence="2 3">
    <name type="scientific">Shimia gijangensis</name>
    <dbReference type="NCBI Taxonomy" id="1470563"/>
    <lineage>
        <taxon>Bacteria</taxon>
        <taxon>Pseudomonadati</taxon>
        <taxon>Pseudomonadota</taxon>
        <taxon>Alphaproteobacteria</taxon>
        <taxon>Rhodobacterales</taxon>
        <taxon>Roseobacteraceae</taxon>
    </lineage>
</organism>